<dbReference type="InterPro" id="IPR029071">
    <property type="entry name" value="Ubiquitin-like_domsf"/>
</dbReference>
<accession>A0A0N4UXE9</accession>
<dbReference type="SMART" id="SM00314">
    <property type="entry name" value="RA"/>
    <property type="match status" value="2"/>
</dbReference>
<dbReference type="PANTHER" id="PTHR10398:SF2">
    <property type="entry name" value="AFADIN"/>
    <property type="match status" value="1"/>
</dbReference>
<protein>
    <submittedName>
        <fullName evidence="4">Afadin</fullName>
    </submittedName>
</protein>
<dbReference type="Gene3D" id="3.10.20.90">
    <property type="entry name" value="Phosphatidylinositol 3-kinase Catalytic Subunit, Chain A, domain 1"/>
    <property type="match status" value="2"/>
</dbReference>
<feature type="domain" description="Ras-associating" evidence="1">
    <location>
        <begin position="53"/>
        <end position="145"/>
    </location>
</feature>
<evidence type="ECO:0000313" key="4">
    <source>
        <dbReference type="WBParaSite" id="EVEC_0000220801-mRNA-1"/>
    </source>
</evidence>
<dbReference type="Pfam" id="PF00498">
    <property type="entry name" value="FHA"/>
    <property type="match status" value="1"/>
</dbReference>
<evidence type="ECO:0000313" key="2">
    <source>
        <dbReference type="EMBL" id="VDD86769.1"/>
    </source>
</evidence>
<dbReference type="SUPFAM" id="SSF54236">
    <property type="entry name" value="Ubiquitin-like"/>
    <property type="match status" value="2"/>
</dbReference>
<proteinExistence type="predicted"/>
<dbReference type="InterPro" id="IPR000253">
    <property type="entry name" value="FHA_dom"/>
</dbReference>
<dbReference type="InterPro" id="IPR008984">
    <property type="entry name" value="SMAD_FHA_dom_sf"/>
</dbReference>
<dbReference type="Pfam" id="PF00788">
    <property type="entry name" value="RA"/>
    <property type="match status" value="2"/>
</dbReference>
<dbReference type="WBParaSite" id="EVEC_0000220801-mRNA-1">
    <property type="protein sequence ID" value="EVEC_0000220801-mRNA-1"/>
    <property type="gene ID" value="EVEC_0000220801"/>
</dbReference>
<name>A0A0N4UXE9_ENTVE</name>
<organism evidence="4">
    <name type="scientific">Enterobius vermicularis</name>
    <name type="common">Human pinworm</name>
    <dbReference type="NCBI Taxonomy" id="51028"/>
    <lineage>
        <taxon>Eukaryota</taxon>
        <taxon>Metazoa</taxon>
        <taxon>Ecdysozoa</taxon>
        <taxon>Nematoda</taxon>
        <taxon>Chromadorea</taxon>
        <taxon>Rhabditida</taxon>
        <taxon>Spirurina</taxon>
        <taxon>Oxyuridomorpha</taxon>
        <taxon>Oxyuroidea</taxon>
        <taxon>Oxyuridae</taxon>
        <taxon>Enterobius</taxon>
    </lineage>
</organism>
<dbReference type="EMBL" id="UXUI01007285">
    <property type="protein sequence ID" value="VDD86769.1"/>
    <property type="molecule type" value="Genomic_DNA"/>
</dbReference>
<dbReference type="InterPro" id="IPR000159">
    <property type="entry name" value="RA_dom"/>
</dbReference>
<dbReference type="Gene3D" id="2.60.200.20">
    <property type="match status" value="1"/>
</dbReference>
<dbReference type="GO" id="GO:0050839">
    <property type="term" value="F:cell adhesion molecule binding"/>
    <property type="evidence" value="ECO:0007669"/>
    <property type="project" value="TreeGrafter"/>
</dbReference>
<dbReference type="CDD" id="cd01782">
    <property type="entry name" value="RA1_Afadin"/>
    <property type="match status" value="1"/>
</dbReference>
<reference evidence="4" key="1">
    <citation type="submission" date="2017-02" db="UniProtKB">
        <authorList>
            <consortium name="WormBaseParasite"/>
        </authorList>
    </citation>
    <scope>IDENTIFICATION</scope>
</reference>
<dbReference type="STRING" id="51028.A0A0N4UXE9"/>
<reference evidence="2 3" key="2">
    <citation type="submission" date="2018-10" db="EMBL/GenBank/DDBJ databases">
        <authorList>
            <consortium name="Pathogen Informatics"/>
        </authorList>
    </citation>
    <scope>NUCLEOTIDE SEQUENCE [LARGE SCALE GENOMIC DNA]</scope>
</reference>
<dbReference type="Proteomes" id="UP000274131">
    <property type="component" value="Unassembled WGS sequence"/>
</dbReference>
<evidence type="ECO:0000259" key="1">
    <source>
        <dbReference type="PROSITE" id="PS50200"/>
    </source>
</evidence>
<dbReference type="FunFam" id="3.10.20.90:FF:000025">
    <property type="entry name" value="Afadin, adherens junction formation factor"/>
    <property type="match status" value="1"/>
</dbReference>
<evidence type="ECO:0000313" key="3">
    <source>
        <dbReference type="Proteomes" id="UP000274131"/>
    </source>
</evidence>
<dbReference type="GO" id="GO:0005912">
    <property type="term" value="C:adherens junction"/>
    <property type="evidence" value="ECO:0007669"/>
    <property type="project" value="TreeGrafter"/>
</dbReference>
<gene>
    <name evidence="2" type="ORF">EVEC_LOCUS1912</name>
</gene>
<dbReference type="PROSITE" id="PS50200">
    <property type="entry name" value="RA"/>
    <property type="match status" value="2"/>
</dbReference>
<feature type="domain" description="Ras-associating" evidence="1">
    <location>
        <begin position="247"/>
        <end position="358"/>
    </location>
</feature>
<dbReference type="GO" id="GO:0032880">
    <property type="term" value="P:regulation of protein localization"/>
    <property type="evidence" value="ECO:0007669"/>
    <property type="project" value="TreeGrafter"/>
</dbReference>
<sequence length="559" mass="63861">MLETSGELNDREHLCRLVEQWNENRLDLFSLSYPTAVVNRRNKELLQDLEIYGVIRFYFQESKDKVSTKCIRVSSTATTRAVIDALVDKFHPDLKMLSDPEYSVWEVHENGEERRLAPDEKPLLVQLNWNKDDREGRFVLKKHVHNPPFTVGSLFSLSELVYDEEENLKRGLKRFSKREKKELKKKHQRGRALAAAEQEAVESIYKALPPTTFTRTISNPEIVMKKRRERKLEAKLKEMGQGYYTSSGGSLKIYGYELVPSRPYVTLLVSVRDRAEKIVKETLEKYGLENENLEDYVLVEITLPATNKVSRSLSDLRSLEDVGHERFLDSDECPLINLARRSPDFNGEIIYAVRKRRHRFYDPQAQQCSSAVLHPRQDTESSNSALLPANHTNSAYANPMHFSDSSKPNRVLTQPATSPYLVALSGGIECSFGQPIPIQSSLVEIGSDHTMQICLPGDYIRPRHAVITFVDGFVTITPSVSNADIEVDDQRISQTVILRNGSKIRIGRTYLFQYFDSQRYFSLTSQKFLLREVTLVLPLGSHVFRGNSTPQSLSSSILL</sequence>
<dbReference type="InterPro" id="IPR028842">
    <property type="entry name" value="Afadin"/>
</dbReference>
<dbReference type="PANTHER" id="PTHR10398">
    <property type="entry name" value="AFADIN"/>
    <property type="match status" value="1"/>
</dbReference>
<keyword evidence="3" id="KW-1185">Reference proteome</keyword>
<dbReference type="SUPFAM" id="SSF49879">
    <property type="entry name" value="SMAD/FHA domain"/>
    <property type="match status" value="1"/>
</dbReference>
<dbReference type="AlphaFoldDB" id="A0A0N4UXE9"/>
<dbReference type="GO" id="GO:0007165">
    <property type="term" value="P:signal transduction"/>
    <property type="evidence" value="ECO:0007669"/>
    <property type="project" value="InterPro"/>
</dbReference>
<dbReference type="OrthoDB" id="6260541at2759"/>